<feature type="non-terminal residue" evidence="1">
    <location>
        <position position="1"/>
    </location>
</feature>
<gene>
    <name evidence="1" type="ORF">RDB_LOCUS128473</name>
</gene>
<dbReference type="AlphaFoldDB" id="A0A8H2Y246"/>
<evidence type="ECO:0000313" key="2">
    <source>
        <dbReference type="Proteomes" id="UP000663846"/>
    </source>
</evidence>
<accession>A0A8H2Y246</accession>
<protein>
    <submittedName>
        <fullName evidence="1">Uncharacterized protein</fullName>
    </submittedName>
</protein>
<organism evidence="1 2">
    <name type="scientific">Rhizoctonia solani</name>
    <dbReference type="NCBI Taxonomy" id="456999"/>
    <lineage>
        <taxon>Eukaryota</taxon>
        <taxon>Fungi</taxon>
        <taxon>Dikarya</taxon>
        <taxon>Basidiomycota</taxon>
        <taxon>Agaricomycotina</taxon>
        <taxon>Agaricomycetes</taxon>
        <taxon>Cantharellales</taxon>
        <taxon>Ceratobasidiaceae</taxon>
        <taxon>Rhizoctonia</taxon>
    </lineage>
</organism>
<dbReference type="Proteomes" id="UP000663846">
    <property type="component" value="Unassembled WGS sequence"/>
</dbReference>
<comment type="caution">
    <text evidence="1">The sequence shown here is derived from an EMBL/GenBank/DDBJ whole genome shotgun (WGS) entry which is preliminary data.</text>
</comment>
<dbReference type="EMBL" id="CAJMWS010000389">
    <property type="protein sequence ID" value="CAE6440509.1"/>
    <property type="molecule type" value="Genomic_DNA"/>
</dbReference>
<evidence type="ECO:0000313" key="1">
    <source>
        <dbReference type="EMBL" id="CAE6440509.1"/>
    </source>
</evidence>
<name>A0A8H2Y246_9AGAM</name>
<proteinExistence type="predicted"/>
<reference evidence="1" key="1">
    <citation type="submission" date="2021-01" db="EMBL/GenBank/DDBJ databases">
        <authorList>
            <person name="Kaushik A."/>
        </authorList>
    </citation>
    <scope>NUCLEOTIDE SEQUENCE</scope>
    <source>
        <strain evidence="1">AG1-1C</strain>
    </source>
</reference>
<sequence length="151" mass="16506">TKPSENDTVSIFLRKIPARVPEDQYLGSILMNPGAPGGSGVIGFDPRGVNMTLPPLRCYETEAQGMHSFQKQILLGLLRESSGPSELPSEISATLERIQAINIDTFFKGTNIAYQKNGNKQMLESLSVSLVVQDMEQIVHALGEDGLNFWG</sequence>